<feature type="transmembrane region" description="Helical" evidence="6">
    <location>
        <begin position="6"/>
        <end position="30"/>
    </location>
</feature>
<dbReference type="GO" id="GO:0005886">
    <property type="term" value="C:plasma membrane"/>
    <property type="evidence" value="ECO:0007669"/>
    <property type="project" value="UniProtKB-SubCell"/>
</dbReference>
<proteinExistence type="predicted"/>
<keyword evidence="3" id="KW-0328">Glycosyltransferase</keyword>
<keyword evidence="6" id="KW-0812">Transmembrane</keyword>
<feature type="transmembrane region" description="Helical" evidence="6">
    <location>
        <begin position="331"/>
        <end position="351"/>
    </location>
</feature>
<evidence type="ECO:0000256" key="5">
    <source>
        <dbReference type="ARBA" id="ARBA00023136"/>
    </source>
</evidence>
<dbReference type="Pfam" id="PF00535">
    <property type="entry name" value="Glycos_transf_2"/>
    <property type="match status" value="1"/>
</dbReference>
<dbReference type="InterPro" id="IPR001173">
    <property type="entry name" value="Glyco_trans_2-like"/>
</dbReference>
<dbReference type="Gene3D" id="3.90.550.10">
    <property type="entry name" value="Spore Coat Polysaccharide Biosynthesis Protein SpsA, Chain A"/>
    <property type="match status" value="1"/>
</dbReference>
<dbReference type="EMBL" id="UOGL01000104">
    <property type="protein sequence ID" value="VAX37140.1"/>
    <property type="molecule type" value="Genomic_DNA"/>
</dbReference>
<gene>
    <name evidence="8" type="ORF">MNBD_PLANCTO02-243</name>
</gene>
<evidence type="ECO:0000313" key="8">
    <source>
        <dbReference type="EMBL" id="VAX37140.1"/>
    </source>
</evidence>
<accession>A0A3B1DQ44</accession>
<keyword evidence="2" id="KW-1003">Cell membrane</keyword>
<organism evidence="8">
    <name type="scientific">hydrothermal vent metagenome</name>
    <dbReference type="NCBI Taxonomy" id="652676"/>
    <lineage>
        <taxon>unclassified sequences</taxon>
        <taxon>metagenomes</taxon>
        <taxon>ecological metagenomes</taxon>
    </lineage>
</organism>
<protein>
    <recommendedName>
        <fullName evidence="7">Glycosyltransferase 2-like domain-containing protein</fullName>
    </recommendedName>
</protein>
<dbReference type="PANTHER" id="PTHR43646:SF2">
    <property type="entry name" value="GLYCOSYLTRANSFERASE 2-LIKE DOMAIN-CONTAINING PROTEIN"/>
    <property type="match status" value="1"/>
</dbReference>
<feature type="transmembrane region" description="Helical" evidence="6">
    <location>
        <begin position="293"/>
        <end position="311"/>
    </location>
</feature>
<evidence type="ECO:0000256" key="2">
    <source>
        <dbReference type="ARBA" id="ARBA00022475"/>
    </source>
</evidence>
<evidence type="ECO:0000256" key="6">
    <source>
        <dbReference type="SAM" id="Phobius"/>
    </source>
</evidence>
<dbReference type="SUPFAM" id="SSF53448">
    <property type="entry name" value="Nucleotide-diphospho-sugar transferases"/>
    <property type="match status" value="1"/>
</dbReference>
<sequence>MERLMAVSYWATGMVVAYWVISYLLVWVVLKRRVVLSPTLSSDINQSLSLPKISVIVAAKDEETNIEACVLSMLDQDYPDYELIVIDDRSADRTPEILQQLADNSSERLKVIRIDELKEGWFGKNNAMREGVKKSSGDWLCFIDADCWQTSKQTLSITIQEALATQTDFLSVTPVLNMERTWEKIVEPACVLALMTWHHPELVNNPRRKTAYANGHFMLMSRNCYETIGGHSRVKNEMNEDIMLAEHTKEAGLRLRMTDNVGLFRSRMYPDISAARNGWSRILCGSLRSAPKLALTIFVVLFYVVLPWLYLTVSLAGSLLSNHPAVWNPHVLLWGGACLTQIAFSQLYYSLLGVKRAWAITFPIGGLFALTALSSAFLRRLGLVNTTWRGTTYCLHQRVETELSANKISGASTTTLKEAS</sequence>
<dbReference type="GO" id="GO:0016757">
    <property type="term" value="F:glycosyltransferase activity"/>
    <property type="evidence" value="ECO:0007669"/>
    <property type="project" value="UniProtKB-KW"/>
</dbReference>
<dbReference type="CDD" id="cd06423">
    <property type="entry name" value="CESA_like"/>
    <property type="match status" value="1"/>
</dbReference>
<evidence type="ECO:0000259" key="7">
    <source>
        <dbReference type="Pfam" id="PF00535"/>
    </source>
</evidence>
<keyword evidence="4" id="KW-0808">Transferase</keyword>
<comment type="subcellular location">
    <subcellularLocation>
        <location evidence="1">Cell membrane</location>
    </subcellularLocation>
</comment>
<keyword evidence="6" id="KW-1133">Transmembrane helix</keyword>
<feature type="transmembrane region" description="Helical" evidence="6">
    <location>
        <begin position="358"/>
        <end position="378"/>
    </location>
</feature>
<reference evidence="8" key="1">
    <citation type="submission" date="2018-06" db="EMBL/GenBank/DDBJ databases">
        <authorList>
            <person name="Zhirakovskaya E."/>
        </authorList>
    </citation>
    <scope>NUCLEOTIDE SEQUENCE</scope>
</reference>
<dbReference type="PANTHER" id="PTHR43646">
    <property type="entry name" value="GLYCOSYLTRANSFERASE"/>
    <property type="match status" value="1"/>
</dbReference>
<evidence type="ECO:0000256" key="1">
    <source>
        <dbReference type="ARBA" id="ARBA00004236"/>
    </source>
</evidence>
<feature type="domain" description="Glycosyltransferase 2-like" evidence="7">
    <location>
        <begin position="54"/>
        <end position="228"/>
    </location>
</feature>
<evidence type="ECO:0000256" key="4">
    <source>
        <dbReference type="ARBA" id="ARBA00022679"/>
    </source>
</evidence>
<keyword evidence="5 6" id="KW-0472">Membrane</keyword>
<evidence type="ECO:0000256" key="3">
    <source>
        <dbReference type="ARBA" id="ARBA00022676"/>
    </source>
</evidence>
<dbReference type="InterPro" id="IPR029044">
    <property type="entry name" value="Nucleotide-diphossugar_trans"/>
</dbReference>
<dbReference type="AlphaFoldDB" id="A0A3B1DQ44"/>
<name>A0A3B1DQ44_9ZZZZ</name>